<proteinExistence type="predicted"/>
<dbReference type="RefSeq" id="WP_050530338.1">
    <property type="nucleotide sequence ID" value="NZ_AQQZ01000003.1"/>
</dbReference>
<dbReference type="PATRIC" id="fig|1317121.7.peg.2243"/>
<evidence type="ECO:0000313" key="2">
    <source>
        <dbReference type="EMBL" id="KNG94188.1"/>
    </source>
</evidence>
<evidence type="ECO:0000313" key="3">
    <source>
        <dbReference type="Proteomes" id="UP000036938"/>
    </source>
</evidence>
<dbReference type="EMBL" id="AQQZ01000003">
    <property type="protein sequence ID" value="KNG94188.1"/>
    <property type="molecule type" value="Genomic_DNA"/>
</dbReference>
<dbReference type="Gene3D" id="2.160.20.10">
    <property type="entry name" value="Single-stranded right-handed beta-helix, Pectin lyase-like"/>
    <property type="match status" value="1"/>
</dbReference>
<dbReference type="Pfam" id="PF12708">
    <property type="entry name" value="Pect-lyase_RHGA_epim"/>
    <property type="match status" value="1"/>
</dbReference>
<dbReference type="STRING" id="1317121.ATO11_08165"/>
<accession>A0A0L1JS00</accession>
<protein>
    <recommendedName>
        <fullName evidence="1">Rhamnogalacturonase A/B/Epimerase-like pectate lyase domain-containing protein</fullName>
    </recommendedName>
</protein>
<organism evidence="2 3">
    <name type="scientific">Pseudaestuariivita atlantica</name>
    <dbReference type="NCBI Taxonomy" id="1317121"/>
    <lineage>
        <taxon>Bacteria</taxon>
        <taxon>Pseudomonadati</taxon>
        <taxon>Pseudomonadota</taxon>
        <taxon>Alphaproteobacteria</taxon>
        <taxon>Rhodobacterales</taxon>
        <taxon>Paracoccaceae</taxon>
        <taxon>Pseudaestuariivita</taxon>
    </lineage>
</organism>
<keyword evidence="3" id="KW-1185">Reference proteome</keyword>
<dbReference type="AlphaFoldDB" id="A0A0L1JS00"/>
<dbReference type="SUPFAM" id="SSF51126">
    <property type="entry name" value="Pectin lyase-like"/>
    <property type="match status" value="1"/>
</dbReference>
<dbReference type="InterPro" id="IPR011050">
    <property type="entry name" value="Pectin_lyase_fold/virulence"/>
</dbReference>
<name>A0A0L1JS00_9RHOB</name>
<sequence length="762" mass="82282">MNKAITDGVVLMPTPFADGLDVWSSGDGTPGSPTYDNAANASFVPADQDFGGCLEIAKQSSVTRVRYTGETPLLPGCYLRITARVKAISGALPQVRIGAWAGLPGGANASGVVQVGPSVDILTYGDVVEVSAIVGSATRTGIDMAWGIDPSYGHFGIDLTGPNGGIVRIDDIVIEDITGAFLRDLIPFVDVRDYGAIGDGTTDNRDAFEAADAAAEGRRVFVPEGVYRLNGNLTMQSEMEFVGTLSMPDSAILSLIKDFSLPPYIDAFGDEETGFKKAFQALLNNVDHEVLDLRGRVVSITQPIDMQATVGNITTFKQRRQIKNGTFYVEGSGGPWSTTTVTSQAQYSSNDSKKLTNVTNVNNIPVGSLVTGNGVGREVYVTSKNVGAQEVSLSSALYDASGTQSYTFRRFKPVLDFSGFASLSKFEVQDIEFVLNFEASGIMLAPTGSIFHIKDCVFDEPKDRAVFSIGTGCQGMKIDRCQFLSGEFDELAQNRSSIAVVAHSNDVKLRNNRSTRLRHFAVLRSSQNIIANNHFFQGDTASNGIRTAGIVLADNAANTTIVGNYIDNCFIEWTNEGDATPDFTSGFSFAGLSITNNVGLCSSVAPWFAFIVVKPYGSGNFLNGLSVNGNMFRALNGQIDRVERVDTTFADLDFTRTKAVEFRGNTFHNVADQVENPARAEHDQNSTSTTWTIDCTDILPFRGRVRSVEGFAVTSRLRNSANVGVYENPYFDTEEGSNGREVHVKWGTAVRGDINVMVRIDK</sequence>
<evidence type="ECO:0000259" key="1">
    <source>
        <dbReference type="Pfam" id="PF12708"/>
    </source>
</evidence>
<feature type="domain" description="Rhamnogalacturonase A/B/Epimerase-like pectate lyase" evidence="1">
    <location>
        <begin position="188"/>
        <end position="386"/>
    </location>
</feature>
<comment type="caution">
    <text evidence="2">The sequence shown here is derived from an EMBL/GenBank/DDBJ whole genome shotgun (WGS) entry which is preliminary data.</text>
</comment>
<reference evidence="2 3" key="1">
    <citation type="journal article" date="2015" name="Int. J. Syst. Evol. Microbiol.">
        <title>Aestuariivita atlantica sp. nov., isolated from deep sea sediment of the Atlantic Ocean.</title>
        <authorList>
            <person name="Li G."/>
            <person name="Lai Q."/>
            <person name="Du Y."/>
            <person name="Liu X."/>
            <person name="Sun F."/>
            <person name="Shao Z."/>
        </authorList>
    </citation>
    <scope>NUCLEOTIDE SEQUENCE [LARGE SCALE GENOMIC DNA]</scope>
    <source>
        <strain evidence="2 3">22II-S11-z3</strain>
    </source>
</reference>
<gene>
    <name evidence="2" type="ORF">ATO11_08165</name>
</gene>
<dbReference type="OrthoDB" id="7749009at2"/>
<dbReference type="Proteomes" id="UP000036938">
    <property type="component" value="Unassembled WGS sequence"/>
</dbReference>
<dbReference type="InterPro" id="IPR024535">
    <property type="entry name" value="RHGA/B-epi-like_pectate_lyase"/>
</dbReference>
<dbReference type="InterPro" id="IPR012334">
    <property type="entry name" value="Pectin_lyas_fold"/>
</dbReference>